<dbReference type="Pfam" id="PF00950">
    <property type="entry name" value="ABC-3"/>
    <property type="match status" value="1"/>
</dbReference>
<dbReference type="CDD" id="cd06550">
    <property type="entry name" value="TM_ABC_iron-siderophores_like"/>
    <property type="match status" value="1"/>
</dbReference>
<dbReference type="GeneID" id="41328872"/>
<evidence type="ECO:0000256" key="4">
    <source>
        <dbReference type="ARBA" id="ARBA00022989"/>
    </source>
</evidence>
<dbReference type="PANTHER" id="PTHR30477">
    <property type="entry name" value="ABC-TRANSPORTER METAL-BINDING PROTEIN"/>
    <property type="match status" value="1"/>
</dbReference>
<keyword evidence="4 6" id="KW-1133">Transmembrane helix</keyword>
<dbReference type="SUPFAM" id="SSF81345">
    <property type="entry name" value="ABC transporter involved in vitamin B12 uptake, BtuC"/>
    <property type="match status" value="1"/>
</dbReference>
<dbReference type="OrthoDB" id="11310at2157"/>
<dbReference type="InterPro" id="IPR037294">
    <property type="entry name" value="ABC_BtuC-like"/>
</dbReference>
<evidence type="ECO:0000256" key="1">
    <source>
        <dbReference type="ARBA" id="ARBA00004141"/>
    </source>
</evidence>
<dbReference type="GO" id="GO:0055085">
    <property type="term" value="P:transmembrane transport"/>
    <property type="evidence" value="ECO:0007669"/>
    <property type="project" value="InterPro"/>
</dbReference>
<name>A0A5B9D7Q1_9ARCH</name>
<dbReference type="InterPro" id="IPR001626">
    <property type="entry name" value="ABC_TroCD"/>
</dbReference>
<dbReference type="RefSeq" id="WP_147661976.1">
    <property type="nucleotide sequence ID" value="NZ_CP042905.2"/>
</dbReference>
<comment type="subcellular location">
    <subcellularLocation>
        <location evidence="1">Membrane</location>
        <topology evidence="1">Multi-pass membrane protein</topology>
    </subcellularLocation>
</comment>
<dbReference type="EMBL" id="CP042905">
    <property type="protein sequence ID" value="QEE15051.1"/>
    <property type="molecule type" value="Genomic_DNA"/>
</dbReference>
<dbReference type="Proteomes" id="UP000321408">
    <property type="component" value="Chromosome"/>
</dbReference>
<dbReference type="PANTHER" id="PTHR30477:SF0">
    <property type="entry name" value="METAL TRANSPORT SYSTEM MEMBRANE PROTEIN TM_0125-RELATED"/>
    <property type="match status" value="1"/>
</dbReference>
<dbReference type="GO" id="GO:0043190">
    <property type="term" value="C:ATP-binding cassette (ABC) transporter complex"/>
    <property type="evidence" value="ECO:0007669"/>
    <property type="project" value="InterPro"/>
</dbReference>
<feature type="transmembrane region" description="Helical" evidence="6">
    <location>
        <begin position="20"/>
        <end position="39"/>
    </location>
</feature>
<organism evidence="7 8">
    <name type="scientific">Promethearchaeum syntrophicum</name>
    <dbReference type="NCBI Taxonomy" id="2594042"/>
    <lineage>
        <taxon>Archaea</taxon>
        <taxon>Promethearchaeati</taxon>
        <taxon>Promethearchaeota</taxon>
        <taxon>Promethearchaeia</taxon>
        <taxon>Promethearchaeales</taxon>
        <taxon>Promethearchaeaceae</taxon>
        <taxon>Promethearchaeum</taxon>
    </lineage>
</organism>
<dbReference type="GO" id="GO:0010043">
    <property type="term" value="P:response to zinc ion"/>
    <property type="evidence" value="ECO:0007669"/>
    <property type="project" value="TreeGrafter"/>
</dbReference>
<feature type="transmembrane region" description="Helical" evidence="6">
    <location>
        <begin position="44"/>
        <end position="62"/>
    </location>
</feature>
<proteinExistence type="inferred from homology"/>
<reference evidence="7 8" key="2">
    <citation type="journal article" date="2024" name="Int. J. Syst. Evol. Microbiol.">
        <title>Promethearchaeum syntrophicum gen. nov., sp. nov., an anaerobic, obligately syntrophic archaeon, the first isolate of the lineage 'Asgard' archaea, and proposal of the new archaeal phylum Promethearchaeota phyl. nov. and kingdom Promethearchaeati regn. nov.</title>
        <authorList>
            <person name="Imachi H."/>
            <person name="Nobu M.K."/>
            <person name="Kato S."/>
            <person name="Takaki Y."/>
            <person name="Miyazaki M."/>
            <person name="Miyata M."/>
            <person name="Ogawara M."/>
            <person name="Saito Y."/>
            <person name="Sakai S."/>
            <person name="Tahara Y.O."/>
            <person name="Takano Y."/>
            <person name="Tasumi E."/>
            <person name="Uematsu K."/>
            <person name="Yoshimura T."/>
            <person name="Itoh T."/>
            <person name="Ohkuma M."/>
            <person name="Takai K."/>
        </authorList>
    </citation>
    <scope>NUCLEOTIDE SEQUENCE [LARGE SCALE GENOMIC DNA]</scope>
    <source>
        <strain evidence="7 8">MK-D1</strain>
    </source>
</reference>
<feature type="transmembrane region" description="Helical" evidence="6">
    <location>
        <begin position="68"/>
        <end position="85"/>
    </location>
</feature>
<feature type="transmembrane region" description="Helical" evidence="6">
    <location>
        <begin position="138"/>
        <end position="155"/>
    </location>
</feature>
<keyword evidence="8" id="KW-1185">Reference proteome</keyword>
<keyword evidence="5 6" id="KW-0472">Membrane</keyword>
<evidence type="ECO:0000256" key="2">
    <source>
        <dbReference type="ARBA" id="ARBA00008034"/>
    </source>
</evidence>
<protein>
    <submittedName>
        <fullName evidence="7">Metal ABC transporter permease</fullName>
    </submittedName>
</protein>
<comment type="similarity">
    <text evidence="2">Belongs to the ABC-3 integral membrane protein family.</text>
</comment>
<feature type="transmembrane region" description="Helical" evidence="6">
    <location>
        <begin position="176"/>
        <end position="193"/>
    </location>
</feature>
<evidence type="ECO:0000313" key="7">
    <source>
        <dbReference type="EMBL" id="QEE15051.1"/>
    </source>
</evidence>
<keyword evidence="3 6" id="KW-0812">Transmembrane</keyword>
<accession>A0A5B9D7Q1</accession>
<gene>
    <name evidence="7" type="ORF">DSAG12_00874</name>
</gene>
<evidence type="ECO:0000256" key="5">
    <source>
        <dbReference type="ARBA" id="ARBA00023136"/>
    </source>
</evidence>
<feature type="transmembrane region" description="Helical" evidence="6">
    <location>
        <begin position="97"/>
        <end position="118"/>
    </location>
</feature>
<evidence type="ECO:0000256" key="3">
    <source>
        <dbReference type="ARBA" id="ARBA00022692"/>
    </source>
</evidence>
<evidence type="ECO:0000256" key="6">
    <source>
        <dbReference type="SAM" id="Phobius"/>
    </source>
</evidence>
<feature type="transmembrane region" description="Helical" evidence="6">
    <location>
        <begin position="224"/>
        <end position="246"/>
    </location>
</feature>
<sequence length="313" mass="34532">MTSILDFISALQYPVVWRPFITSIIIGIVCAIVGVFMVLRKLIFFGNGIAHSAFAGGALGYLLGWNPIFPIAGFAILTAFGIGYINKRNKISNEIAIGIFFSFSMALGVLFISLYNTYSTDIGSMLFGSLSSISVSEFTIIMILGIIILFLIFAVKKELYFITFDEELAKANGMPVNFLSFYFLFTVALTIVMCISTVGIILVMAFIVVPAASAYQFTYKINRMLIYSTFFAIFGSIIGFAIAFIFDISGGATIVIILTIIFSISMIISPKRRSKLPQIGEMCPQCVKVVHETHCSYCEMDGEINNDLQKKEV</sequence>
<evidence type="ECO:0000313" key="8">
    <source>
        <dbReference type="Proteomes" id="UP000321408"/>
    </source>
</evidence>
<dbReference type="AlphaFoldDB" id="A0A5B9D7Q1"/>
<feature type="transmembrane region" description="Helical" evidence="6">
    <location>
        <begin position="252"/>
        <end position="269"/>
    </location>
</feature>
<dbReference type="KEGG" id="psyt:DSAG12_00874"/>
<reference evidence="7 8" key="1">
    <citation type="journal article" date="2020" name="Nature">
        <title>Isolation of an archaeon at the prokaryote-eukaryote interface.</title>
        <authorList>
            <person name="Imachi H."/>
            <person name="Nobu M.K."/>
            <person name="Nakahara N."/>
            <person name="Morono Y."/>
            <person name="Ogawara M."/>
            <person name="Takaki Y."/>
            <person name="Takano Y."/>
            <person name="Uematsu K."/>
            <person name="Ikuta T."/>
            <person name="Ito M."/>
            <person name="Matsui Y."/>
            <person name="Miyazaki M."/>
            <person name="Murata K."/>
            <person name="Saito Y."/>
            <person name="Sakai S."/>
            <person name="Song C."/>
            <person name="Tasumi E."/>
            <person name="Yamanaka Y."/>
            <person name="Yamaguchi T."/>
            <person name="Kamagata Y."/>
            <person name="Tamaki H."/>
            <person name="Takai K."/>
        </authorList>
    </citation>
    <scope>NUCLEOTIDE SEQUENCE [LARGE SCALE GENOMIC DNA]</scope>
    <source>
        <strain evidence="7 8">MK-D1</strain>
    </source>
</reference>
<dbReference type="Gene3D" id="1.10.3470.10">
    <property type="entry name" value="ABC transporter involved in vitamin B12 uptake, BtuC"/>
    <property type="match status" value="1"/>
</dbReference>